<organism evidence="3 6">
    <name type="scientific">Didymodactylos carnosus</name>
    <dbReference type="NCBI Taxonomy" id="1234261"/>
    <lineage>
        <taxon>Eukaryota</taxon>
        <taxon>Metazoa</taxon>
        <taxon>Spiralia</taxon>
        <taxon>Gnathifera</taxon>
        <taxon>Rotifera</taxon>
        <taxon>Eurotatoria</taxon>
        <taxon>Bdelloidea</taxon>
        <taxon>Philodinida</taxon>
        <taxon>Philodinidae</taxon>
        <taxon>Didymodactylos</taxon>
    </lineage>
</organism>
<dbReference type="OrthoDB" id="347083at2759"/>
<evidence type="ECO:0000313" key="5">
    <source>
        <dbReference type="EMBL" id="CAF3883117.1"/>
    </source>
</evidence>
<sequence length="125" mass="13398">MGWCIPFIGFSASGAIVAQVYDHTLSVVFVNGPVLAINIWSHIVETFSPTNGLQLYINGYLYISTTVSTYSASLAQNYITTGLISGSLTCASGNIVQGQYLGAVDEFRLYSRELTSTDVCSLANP</sequence>
<proteinExistence type="predicted"/>
<feature type="signal peptide" evidence="1">
    <location>
        <begin position="1"/>
        <end position="18"/>
    </location>
</feature>
<dbReference type="EMBL" id="CAJNOK010004064">
    <property type="protein sequence ID" value="CAF0924772.1"/>
    <property type="molecule type" value="Genomic_DNA"/>
</dbReference>
<dbReference type="EMBL" id="CAJOBA010004066">
    <property type="protein sequence ID" value="CAF3701885.1"/>
    <property type="molecule type" value="Genomic_DNA"/>
</dbReference>
<protein>
    <recommendedName>
        <fullName evidence="7">LamG domain-containing protein</fullName>
    </recommendedName>
</protein>
<evidence type="ECO:0000313" key="4">
    <source>
        <dbReference type="EMBL" id="CAF3701885.1"/>
    </source>
</evidence>
<keyword evidence="1" id="KW-0732">Signal</keyword>
<evidence type="ECO:0008006" key="7">
    <source>
        <dbReference type="Google" id="ProtNLM"/>
    </source>
</evidence>
<dbReference type="Proteomes" id="UP000681722">
    <property type="component" value="Unassembled WGS sequence"/>
</dbReference>
<keyword evidence="6" id="KW-1185">Reference proteome</keyword>
<dbReference type="AlphaFoldDB" id="A0A814QH82"/>
<dbReference type="InterPro" id="IPR013320">
    <property type="entry name" value="ConA-like_dom_sf"/>
</dbReference>
<name>A0A814QH82_9BILA</name>
<accession>A0A814QH82</accession>
<evidence type="ECO:0000256" key="1">
    <source>
        <dbReference type="SAM" id="SignalP"/>
    </source>
</evidence>
<dbReference type="Proteomes" id="UP000682733">
    <property type="component" value="Unassembled WGS sequence"/>
</dbReference>
<dbReference type="EMBL" id="CAJNOQ010006000">
    <property type="protein sequence ID" value="CAF1119455.1"/>
    <property type="molecule type" value="Genomic_DNA"/>
</dbReference>
<evidence type="ECO:0000313" key="3">
    <source>
        <dbReference type="EMBL" id="CAF1119455.1"/>
    </source>
</evidence>
<evidence type="ECO:0000313" key="2">
    <source>
        <dbReference type="EMBL" id="CAF0924772.1"/>
    </source>
</evidence>
<evidence type="ECO:0000313" key="6">
    <source>
        <dbReference type="Proteomes" id="UP000663829"/>
    </source>
</evidence>
<reference evidence="3" key="1">
    <citation type="submission" date="2021-02" db="EMBL/GenBank/DDBJ databases">
        <authorList>
            <person name="Nowell W R."/>
        </authorList>
    </citation>
    <scope>NUCLEOTIDE SEQUENCE</scope>
</reference>
<dbReference type="Proteomes" id="UP000663829">
    <property type="component" value="Unassembled WGS sequence"/>
</dbReference>
<dbReference type="Proteomes" id="UP000677228">
    <property type="component" value="Unassembled WGS sequence"/>
</dbReference>
<dbReference type="Pfam" id="PF13385">
    <property type="entry name" value="Laminin_G_3"/>
    <property type="match status" value="1"/>
</dbReference>
<comment type="caution">
    <text evidence="3">The sequence shown here is derived from an EMBL/GenBank/DDBJ whole genome shotgun (WGS) entry which is preliminary data.</text>
</comment>
<feature type="chain" id="PRO_5036225645" description="LamG domain-containing protein" evidence="1">
    <location>
        <begin position="19"/>
        <end position="125"/>
    </location>
</feature>
<dbReference type="EMBL" id="CAJOBC010005999">
    <property type="protein sequence ID" value="CAF3883117.1"/>
    <property type="molecule type" value="Genomic_DNA"/>
</dbReference>
<dbReference type="SUPFAM" id="SSF49899">
    <property type="entry name" value="Concanavalin A-like lectins/glucanases"/>
    <property type="match status" value="1"/>
</dbReference>
<gene>
    <name evidence="3" type="ORF">GPM918_LOCUS19617</name>
    <name evidence="2" type="ORF">OVA965_LOCUS10819</name>
    <name evidence="5" type="ORF">SRO942_LOCUS19614</name>
    <name evidence="4" type="ORF">TMI583_LOCUS10815</name>
</gene>
<dbReference type="Gene3D" id="2.60.120.200">
    <property type="match status" value="1"/>
</dbReference>